<dbReference type="RefSeq" id="WP_341838622.1">
    <property type="nucleotide sequence ID" value="NZ_CP149822.1"/>
</dbReference>
<dbReference type="InterPro" id="IPR036514">
    <property type="entry name" value="SGNH_hydro_sf"/>
</dbReference>
<organism evidence="2 3">
    <name type="scientific">Chitinophaga pollutisoli</name>
    <dbReference type="NCBI Taxonomy" id="3133966"/>
    <lineage>
        <taxon>Bacteria</taxon>
        <taxon>Pseudomonadati</taxon>
        <taxon>Bacteroidota</taxon>
        <taxon>Chitinophagia</taxon>
        <taxon>Chitinophagales</taxon>
        <taxon>Chitinophagaceae</taxon>
        <taxon>Chitinophaga</taxon>
    </lineage>
</organism>
<gene>
    <name evidence="2" type="ORF">WJU16_12420</name>
</gene>
<evidence type="ECO:0000259" key="1">
    <source>
        <dbReference type="Pfam" id="PF13472"/>
    </source>
</evidence>
<evidence type="ECO:0000313" key="2">
    <source>
        <dbReference type="EMBL" id="WZN43827.1"/>
    </source>
</evidence>
<feature type="domain" description="SGNH hydrolase-type esterase" evidence="1">
    <location>
        <begin position="26"/>
        <end position="263"/>
    </location>
</feature>
<dbReference type="PANTHER" id="PTHR30383:SF5">
    <property type="entry name" value="SGNH HYDROLASE-TYPE ESTERASE DOMAIN-CONTAINING PROTEIN"/>
    <property type="match status" value="1"/>
</dbReference>
<dbReference type="SUPFAM" id="SSF52266">
    <property type="entry name" value="SGNH hydrolase"/>
    <property type="match status" value="1"/>
</dbReference>
<protein>
    <submittedName>
        <fullName evidence="2">SGNH/GDSL hydrolase family protein</fullName>
        <ecNumber evidence="2">3.1.-.-</ecNumber>
    </submittedName>
</protein>
<dbReference type="CDD" id="cd00229">
    <property type="entry name" value="SGNH_hydrolase"/>
    <property type="match status" value="1"/>
</dbReference>
<dbReference type="InterPro" id="IPR051532">
    <property type="entry name" value="Ester_Hydrolysis_Enzymes"/>
</dbReference>
<accession>A0ABZ2YX20</accession>
<name>A0ABZ2YX20_9BACT</name>
<dbReference type="GO" id="GO:0016787">
    <property type="term" value="F:hydrolase activity"/>
    <property type="evidence" value="ECO:0007669"/>
    <property type="project" value="UniProtKB-KW"/>
</dbReference>
<dbReference type="PANTHER" id="PTHR30383">
    <property type="entry name" value="THIOESTERASE 1/PROTEASE 1/LYSOPHOSPHOLIPASE L1"/>
    <property type="match status" value="1"/>
</dbReference>
<proteinExistence type="predicted"/>
<keyword evidence="2" id="KW-0378">Hydrolase</keyword>
<dbReference type="Gene3D" id="3.40.50.1110">
    <property type="entry name" value="SGNH hydrolase"/>
    <property type="match status" value="1"/>
</dbReference>
<dbReference type="EC" id="3.1.-.-" evidence="2"/>
<keyword evidence="3" id="KW-1185">Reference proteome</keyword>
<dbReference type="InterPro" id="IPR013830">
    <property type="entry name" value="SGNH_hydro"/>
</dbReference>
<dbReference type="Pfam" id="PF13472">
    <property type="entry name" value="Lipase_GDSL_2"/>
    <property type="match status" value="1"/>
</dbReference>
<dbReference type="EMBL" id="CP149822">
    <property type="protein sequence ID" value="WZN43827.1"/>
    <property type="molecule type" value="Genomic_DNA"/>
</dbReference>
<dbReference type="Proteomes" id="UP001485459">
    <property type="component" value="Chromosome"/>
</dbReference>
<reference evidence="3" key="1">
    <citation type="submission" date="2024-03" db="EMBL/GenBank/DDBJ databases">
        <title>Chitinophaga horti sp. nov., isolated from garden soil.</title>
        <authorList>
            <person name="Lee D.S."/>
            <person name="Han D.M."/>
            <person name="Baek J.H."/>
            <person name="Choi D.G."/>
            <person name="Jeon J.H."/>
            <person name="Jeon C.O."/>
        </authorList>
    </citation>
    <scope>NUCLEOTIDE SEQUENCE [LARGE SCALE GENOMIC DNA]</scope>
    <source>
        <strain evidence="3">GPA1</strain>
    </source>
</reference>
<sequence>MKFFFSASLVLLLFTSFVPRERVWVAIGDSITYMNEHPEETQLRITKGYMTMVTEKLPHIKYHNQGHNGWTAGRIAESFDKLGIGKADIYSVFLGTNDWWAGRELGTMADYTTNSGNGTVYGSFRIIVDKLKSLNPNARLILIAPLQRGDFVYLNNARNNAWGSYKPNKNGRTLASFVAAIDSIARFENADFVDLYHKSGINLKNMVKFKWLKNPSTGQPHAFAWPAWKDVPWNPESDAYPYPPEAIDMTYDGLHPSDKGYQVISKMLVKIMKRY</sequence>
<evidence type="ECO:0000313" key="3">
    <source>
        <dbReference type="Proteomes" id="UP001485459"/>
    </source>
</evidence>